<reference evidence="2 3" key="1">
    <citation type="submission" date="2019-08" db="EMBL/GenBank/DDBJ databases">
        <title>Complete genome sequence of Candidatus Uab amorphum.</title>
        <authorList>
            <person name="Shiratori T."/>
            <person name="Suzuki S."/>
            <person name="Kakizawa Y."/>
            <person name="Ishida K."/>
        </authorList>
    </citation>
    <scope>NUCLEOTIDE SEQUENCE [LARGE SCALE GENOMIC DNA]</scope>
    <source>
        <strain evidence="2 3">SRT547</strain>
    </source>
</reference>
<sequence>MAQNYEFTTEQEKIFADLAKNVRFVGISILTIIALKIIGFFFYFSAEHTLLIVDLLVIFIIAVCHFSAAKSLQKVVDTEGNDIDHFTNAIKNFNRFYFLYYWAFVIFILSTAFSYLFNLGVKG</sequence>
<dbReference type="Proteomes" id="UP000326354">
    <property type="component" value="Chromosome"/>
</dbReference>
<name>A0A5S9IHF4_UABAM</name>
<evidence type="ECO:0000313" key="3">
    <source>
        <dbReference type="Proteomes" id="UP000326354"/>
    </source>
</evidence>
<keyword evidence="1" id="KW-0472">Membrane</keyword>
<proteinExistence type="predicted"/>
<protein>
    <submittedName>
        <fullName evidence="2">Uncharacterized protein</fullName>
    </submittedName>
</protein>
<evidence type="ECO:0000313" key="2">
    <source>
        <dbReference type="EMBL" id="BBM81869.1"/>
    </source>
</evidence>
<dbReference type="RefSeq" id="WP_151966133.1">
    <property type="nucleotide sequence ID" value="NZ_AP019860.1"/>
</dbReference>
<organism evidence="2 3">
    <name type="scientific">Uabimicrobium amorphum</name>
    <dbReference type="NCBI Taxonomy" id="2596890"/>
    <lineage>
        <taxon>Bacteria</taxon>
        <taxon>Pseudomonadati</taxon>
        <taxon>Planctomycetota</taxon>
        <taxon>Candidatus Uabimicrobiia</taxon>
        <taxon>Candidatus Uabimicrobiales</taxon>
        <taxon>Candidatus Uabimicrobiaceae</taxon>
        <taxon>Candidatus Uabimicrobium</taxon>
    </lineage>
</organism>
<feature type="transmembrane region" description="Helical" evidence="1">
    <location>
        <begin position="98"/>
        <end position="117"/>
    </location>
</feature>
<accession>A0A5S9IHF4</accession>
<dbReference type="KEGG" id="uam:UABAM_00211"/>
<dbReference type="EMBL" id="AP019860">
    <property type="protein sequence ID" value="BBM81869.1"/>
    <property type="molecule type" value="Genomic_DNA"/>
</dbReference>
<keyword evidence="1" id="KW-1133">Transmembrane helix</keyword>
<keyword evidence="1" id="KW-0812">Transmembrane</keyword>
<gene>
    <name evidence="2" type="ORF">UABAM_00211</name>
</gene>
<evidence type="ECO:0000256" key="1">
    <source>
        <dbReference type="SAM" id="Phobius"/>
    </source>
</evidence>
<feature type="transmembrane region" description="Helical" evidence="1">
    <location>
        <begin position="50"/>
        <end position="68"/>
    </location>
</feature>
<feature type="transmembrane region" description="Helical" evidence="1">
    <location>
        <begin position="21"/>
        <end position="44"/>
    </location>
</feature>
<keyword evidence="3" id="KW-1185">Reference proteome</keyword>
<dbReference type="AlphaFoldDB" id="A0A5S9IHF4"/>